<name>A0A2Z7CL83_9LAMI</name>
<accession>A0A2Z7CL83</accession>
<gene>
    <name evidence="1" type="ORF">F511_35314</name>
</gene>
<dbReference type="Proteomes" id="UP000250235">
    <property type="component" value="Unassembled WGS sequence"/>
</dbReference>
<proteinExistence type="predicted"/>
<organism evidence="1 2">
    <name type="scientific">Dorcoceras hygrometricum</name>
    <dbReference type="NCBI Taxonomy" id="472368"/>
    <lineage>
        <taxon>Eukaryota</taxon>
        <taxon>Viridiplantae</taxon>
        <taxon>Streptophyta</taxon>
        <taxon>Embryophyta</taxon>
        <taxon>Tracheophyta</taxon>
        <taxon>Spermatophyta</taxon>
        <taxon>Magnoliopsida</taxon>
        <taxon>eudicotyledons</taxon>
        <taxon>Gunneridae</taxon>
        <taxon>Pentapetalae</taxon>
        <taxon>asterids</taxon>
        <taxon>lamiids</taxon>
        <taxon>Lamiales</taxon>
        <taxon>Gesneriaceae</taxon>
        <taxon>Didymocarpoideae</taxon>
        <taxon>Trichosporeae</taxon>
        <taxon>Loxocarpinae</taxon>
        <taxon>Dorcoceras</taxon>
    </lineage>
</organism>
<evidence type="ECO:0000313" key="1">
    <source>
        <dbReference type="EMBL" id="KZV45556.1"/>
    </source>
</evidence>
<dbReference type="EMBL" id="KQ996048">
    <property type="protein sequence ID" value="KZV45556.1"/>
    <property type="molecule type" value="Genomic_DNA"/>
</dbReference>
<reference evidence="1 2" key="1">
    <citation type="journal article" date="2015" name="Proc. Natl. Acad. Sci. U.S.A.">
        <title>The resurrection genome of Boea hygrometrica: A blueprint for survival of dehydration.</title>
        <authorList>
            <person name="Xiao L."/>
            <person name="Yang G."/>
            <person name="Zhang L."/>
            <person name="Yang X."/>
            <person name="Zhao S."/>
            <person name="Ji Z."/>
            <person name="Zhou Q."/>
            <person name="Hu M."/>
            <person name="Wang Y."/>
            <person name="Chen M."/>
            <person name="Xu Y."/>
            <person name="Jin H."/>
            <person name="Xiao X."/>
            <person name="Hu G."/>
            <person name="Bao F."/>
            <person name="Hu Y."/>
            <person name="Wan P."/>
            <person name="Li L."/>
            <person name="Deng X."/>
            <person name="Kuang T."/>
            <person name="Xiang C."/>
            <person name="Zhu J.K."/>
            <person name="Oliver M.J."/>
            <person name="He Y."/>
        </authorList>
    </citation>
    <scope>NUCLEOTIDE SEQUENCE [LARGE SCALE GENOMIC DNA]</scope>
    <source>
        <strain evidence="2">cv. XS01</strain>
    </source>
</reference>
<evidence type="ECO:0000313" key="2">
    <source>
        <dbReference type="Proteomes" id="UP000250235"/>
    </source>
</evidence>
<sequence>MQRVTPTSPYRCKHQQVATVPLTSVDFTRFRYFSLPLLALRLMNQQEPYSLPARDFATVACCWYCARASDWMTSVVRYRFDQLQRCVSMLRLVQAERGVMRCFVLATGYPAAGSEDCVSYATSFEHQFPYLEYFPAFRSLFLRTLEHCSAVSFSGEFPSFPVVVLLVRVAHYHTVNTPRGHGCCRSLELYLSSLPPLLVEPSVVIRCLMHSICIYLMHSFSFIRCSPYWGLTPCPSGAWFVSLFVLFSGNPGFTAGRGFNPAGGAPGAFQISAELVPSAFYLVVRGGFGSAGVNPSPTVMISIGVSGIGQRLLCTAAVLARLQGVNSREDSYERSQRGFRADAKILFSLCCKITWSEAPVTSTWDEIEK</sequence>
<protein>
    <submittedName>
        <fullName evidence="1">Uncharacterized protein</fullName>
    </submittedName>
</protein>
<keyword evidence="2" id="KW-1185">Reference proteome</keyword>
<dbReference type="AlphaFoldDB" id="A0A2Z7CL83"/>